<feature type="domain" description="PH" evidence="1">
    <location>
        <begin position="1"/>
        <end position="82"/>
    </location>
</feature>
<dbReference type="InterPro" id="IPR011993">
    <property type="entry name" value="PH-like_dom_sf"/>
</dbReference>
<comment type="caution">
    <text evidence="2">The sequence shown here is derived from an EMBL/GenBank/DDBJ whole genome shotgun (WGS) entry which is preliminary data.</text>
</comment>
<evidence type="ECO:0000313" key="3">
    <source>
        <dbReference type="Proteomes" id="UP001165289"/>
    </source>
</evidence>
<name>A0AAV7JZ13_9METZ</name>
<dbReference type="SUPFAM" id="SSF50729">
    <property type="entry name" value="PH domain-like"/>
    <property type="match status" value="1"/>
</dbReference>
<evidence type="ECO:0000259" key="1">
    <source>
        <dbReference type="PROSITE" id="PS50003"/>
    </source>
</evidence>
<dbReference type="InterPro" id="IPR001849">
    <property type="entry name" value="PH_domain"/>
</dbReference>
<keyword evidence="3" id="KW-1185">Reference proteome</keyword>
<evidence type="ECO:0000313" key="2">
    <source>
        <dbReference type="EMBL" id="KAI6654187.1"/>
    </source>
</evidence>
<gene>
    <name evidence="2" type="ORF">LOD99_3031</name>
</gene>
<dbReference type="EMBL" id="JAKMXF010000233">
    <property type="protein sequence ID" value="KAI6654187.1"/>
    <property type="molecule type" value="Genomic_DNA"/>
</dbReference>
<dbReference type="PROSITE" id="PS50003">
    <property type="entry name" value="PH_DOMAIN"/>
    <property type="match status" value="1"/>
</dbReference>
<dbReference type="Gene3D" id="2.30.29.30">
    <property type="entry name" value="Pleckstrin-homology domain (PH domain)/Phosphotyrosine-binding domain (PTB)"/>
    <property type="match status" value="1"/>
</dbReference>
<accession>A0AAV7JZ13</accession>
<organism evidence="2 3">
    <name type="scientific">Oopsacas minuta</name>
    <dbReference type="NCBI Taxonomy" id="111878"/>
    <lineage>
        <taxon>Eukaryota</taxon>
        <taxon>Metazoa</taxon>
        <taxon>Porifera</taxon>
        <taxon>Hexactinellida</taxon>
        <taxon>Hexasterophora</taxon>
        <taxon>Lyssacinosida</taxon>
        <taxon>Leucopsacidae</taxon>
        <taxon>Oopsacas</taxon>
    </lineage>
</organism>
<reference evidence="2 3" key="1">
    <citation type="journal article" date="2023" name="BMC Biol.">
        <title>The compact genome of the sponge Oopsacas minuta (Hexactinellida) is lacking key metazoan core genes.</title>
        <authorList>
            <person name="Santini S."/>
            <person name="Schenkelaars Q."/>
            <person name="Jourda C."/>
            <person name="Duchesne M."/>
            <person name="Belahbib H."/>
            <person name="Rocher C."/>
            <person name="Selva M."/>
            <person name="Riesgo A."/>
            <person name="Vervoort M."/>
            <person name="Leys S.P."/>
            <person name="Kodjabachian L."/>
            <person name="Le Bivic A."/>
            <person name="Borchiellini C."/>
            <person name="Claverie J.M."/>
            <person name="Renard E."/>
        </authorList>
    </citation>
    <scope>NUCLEOTIDE SEQUENCE [LARGE SCALE GENOMIC DNA]</scope>
    <source>
        <strain evidence="2">SPO-2</strain>
    </source>
</reference>
<protein>
    <recommendedName>
        <fullName evidence="1">PH domain-containing protein</fullName>
    </recommendedName>
</protein>
<sequence length="82" mass="9209">MYESADSHTRGVSLNTEWLQYPSSVYIIDTKHTECMGCHLAEDGLECQLSFSLTTTAKTYFFTASANDETKKWITAITSVMT</sequence>
<proteinExistence type="predicted"/>
<dbReference type="AlphaFoldDB" id="A0AAV7JZ13"/>
<dbReference type="Proteomes" id="UP001165289">
    <property type="component" value="Unassembled WGS sequence"/>
</dbReference>